<gene>
    <name evidence="2" type="ORF">SKAU_G00007520</name>
</gene>
<dbReference type="Proteomes" id="UP001152622">
    <property type="component" value="Chromosome 1"/>
</dbReference>
<feature type="region of interest" description="Disordered" evidence="1">
    <location>
        <begin position="1"/>
        <end position="42"/>
    </location>
</feature>
<sequence length="206" mass="21950">MLHQRTCELKRGSFPERRKALPRAAARKGAGNNNRGPLPQKQSYWSPLSECLHRALGLISNLFPPSLSENPANSVEDPIVFPTNGVSVSHPAKVGHLTGEPPSAIPKQRSSAKTEKNGPSIAGRGMYGMQEQAFPLNTMRGSPVTVPGWACCPAQASPPLYTTASLSQGAPLSRQPQQMPHELPPLPPAATQPPPPASPTYLPFCG</sequence>
<keyword evidence="3" id="KW-1185">Reference proteome</keyword>
<dbReference type="AlphaFoldDB" id="A0A9Q1GAK5"/>
<proteinExistence type="predicted"/>
<feature type="compositionally biased region" description="Low complexity" evidence="1">
    <location>
        <begin position="22"/>
        <end position="36"/>
    </location>
</feature>
<reference evidence="2" key="1">
    <citation type="journal article" date="2023" name="Science">
        <title>Genome structures resolve the early diversification of teleost fishes.</title>
        <authorList>
            <person name="Parey E."/>
            <person name="Louis A."/>
            <person name="Montfort J."/>
            <person name="Bouchez O."/>
            <person name="Roques C."/>
            <person name="Iampietro C."/>
            <person name="Lluch J."/>
            <person name="Castinel A."/>
            <person name="Donnadieu C."/>
            <person name="Desvignes T."/>
            <person name="Floi Bucao C."/>
            <person name="Jouanno E."/>
            <person name="Wen M."/>
            <person name="Mejri S."/>
            <person name="Dirks R."/>
            <person name="Jansen H."/>
            <person name="Henkel C."/>
            <person name="Chen W.J."/>
            <person name="Zahm M."/>
            <person name="Cabau C."/>
            <person name="Klopp C."/>
            <person name="Thompson A.W."/>
            <person name="Robinson-Rechavi M."/>
            <person name="Braasch I."/>
            <person name="Lecointre G."/>
            <person name="Bobe J."/>
            <person name="Postlethwait J.H."/>
            <person name="Berthelot C."/>
            <person name="Roest Crollius H."/>
            <person name="Guiguen Y."/>
        </authorList>
    </citation>
    <scope>NUCLEOTIDE SEQUENCE</scope>
    <source>
        <strain evidence="2">WJC10195</strain>
    </source>
</reference>
<evidence type="ECO:0000313" key="2">
    <source>
        <dbReference type="EMBL" id="KAJ8379974.1"/>
    </source>
</evidence>
<organism evidence="2 3">
    <name type="scientific">Synaphobranchus kaupii</name>
    <name type="common">Kaup's arrowtooth eel</name>
    <dbReference type="NCBI Taxonomy" id="118154"/>
    <lineage>
        <taxon>Eukaryota</taxon>
        <taxon>Metazoa</taxon>
        <taxon>Chordata</taxon>
        <taxon>Craniata</taxon>
        <taxon>Vertebrata</taxon>
        <taxon>Euteleostomi</taxon>
        <taxon>Actinopterygii</taxon>
        <taxon>Neopterygii</taxon>
        <taxon>Teleostei</taxon>
        <taxon>Anguilliformes</taxon>
        <taxon>Synaphobranchidae</taxon>
        <taxon>Synaphobranchus</taxon>
    </lineage>
</organism>
<comment type="caution">
    <text evidence="2">The sequence shown here is derived from an EMBL/GenBank/DDBJ whole genome shotgun (WGS) entry which is preliminary data.</text>
</comment>
<dbReference type="OrthoDB" id="73680at2759"/>
<evidence type="ECO:0000256" key="1">
    <source>
        <dbReference type="SAM" id="MobiDB-lite"/>
    </source>
</evidence>
<protein>
    <submittedName>
        <fullName evidence="2">Uncharacterized protein</fullName>
    </submittedName>
</protein>
<feature type="region of interest" description="Disordered" evidence="1">
    <location>
        <begin position="160"/>
        <end position="206"/>
    </location>
</feature>
<feature type="compositionally biased region" description="Pro residues" evidence="1">
    <location>
        <begin position="182"/>
        <end position="198"/>
    </location>
</feature>
<evidence type="ECO:0000313" key="3">
    <source>
        <dbReference type="Proteomes" id="UP001152622"/>
    </source>
</evidence>
<accession>A0A9Q1GAK5</accession>
<feature type="compositionally biased region" description="Polar residues" evidence="1">
    <location>
        <begin position="160"/>
        <end position="178"/>
    </location>
</feature>
<feature type="region of interest" description="Disordered" evidence="1">
    <location>
        <begin position="94"/>
        <end position="125"/>
    </location>
</feature>
<feature type="compositionally biased region" description="Basic and acidic residues" evidence="1">
    <location>
        <begin position="1"/>
        <end position="19"/>
    </location>
</feature>
<name>A0A9Q1GAK5_SYNKA</name>
<dbReference type="EMBL" id="JAINUF010000001">
    <property type="protein sequence ID" value="KAJ8379974.1"/>
    <property type="molecule type" value="Genomic_DNA"/>
</dbReference>